<evidence type="ECO:0000313" key="3">
    <source>
        <dbReference type="EMBL" id="ALG75657.1"/>
    </source>
</evidence>
<gene>
    <name evidence="3" type="ORF">AL072_32620</name>
</gene>
<dbReference type="EMBL" id="CP012407">
    <property type="protein sequence ID" value="ALG75657.1"/>
    <property type="molecule type" value="Genomic_DNA"/>
</dbReference>
<reference evidence="3 4" key="2">
    <citation type="journal article" date="2016" name="Genome Announc.">
        <title>Complete Genome Sequence of a Strain of Azospirillum thiophilum Isolated from a Sulfide Spring.</title>
        <authorList>
            <person name="Fomenkov A."/>
            <person name="Vincze T."/>
            <person name="Grabovich M."/>
            <person name="Anton B.P."/>
            <person name="Dubinina G."/>
            <person name="Orlova M."/>
            <person name="Belousova E."/>
            <person name="Roberts R.J."/>
        </authorList>
    </citation>
    <scope>NUCLEOTIDE SEQUENCE [LARGE SCALE GENOMIC DNA]</scope>
    <source>
        <strain evidence="3 4">BV-S</strain>
    </source>
</reference>
<feature type="domain" description="DUF2382" evidence="2">
    <location>
        <begin position="14"/>
        <end position="120"/>
    </location>
</feature>
<protein>
    <recommendedName>
        <fullName evidence="2">DUF2382 domain-containing protein</fullName>
    </recommendedName>
</protein>
<accession>A0AAC8W5W3</accession>
<name>A0AAC8W5W3_9PROT</name>
<dbReference type="Pfam" id="PF09557">
    <property type="entry name" value="DUF2382"/>
    <property type="match status" value="1"/>
</dbReference>
<organism evidence="3 4">
    <name type="scientific">Azospirillum thiophilum</name>
    <dbReference type="NCBI Taxonomy" id="528244"/>
    <lineage>
        <taxon>Bacteria</taxon>
        <taxon>Pseudomonadati</taxon>
        <taxon>Pseudomonadota</taxon>
        <taxon>Alphaproteobacteria</taxon>
        <taxon>Rhodospirillales</taxon>
        <taxon>Azospirillaceae</taxon>
        <taxon>Azospirillum</taxon>
    </lineage>
</organism>
<dbReference type="InterPro" id="IPR019060">
    <property type="entry name" value="DUF2382"/>
</dbReference>
<dbReference type="KEGG" id="ati:AL072_32620"/>
<dbReference type="Proteomes" id="UP000069935">
    <property type="component" value="Chromosome 7"/>
</dbReference>
<evidence type="ECO:0000256" key="1">
    <source>
        <dbReference type="SAM" id="MobiDB-lite"/>
    </source>
</evidence>
<sequence length="139" mass="15704">MTSSENGPQTLLAVEEQVTVHKRGQVTGTVRARTVNHEHIQPVEAELTVETLEVERVPVGRFVDHPIPDRQDGDTTIISVIEEVATIEVRLKLVEEVRITRRTTSRKMTDRITVRRQEVIVEQDPTPDDPVDDPAERPA</sequence>
<reference evidence="4" key="1">
    <citation type="submission" date="2015-08" db="EMBL/GenBank/DDBJ databases">
        <title>Complete Genome Sequence of Azospirillum thiophilum BV-S.</title>
        <authorList>
            <person name="Fomenkov A."/>
            <person name="Vincze T."/>
            <person name="Grabovich M."/>
            <person name="Dubinina G."/>
            <person name="Orlova M."/>
            <person name="Belousova E."/>
            <person name="Roberts R.J."/>
        </authorList>
    </citation>
    <scope>NUCLEOTIDE SEQUENCE [LARGE SCALE GENOMIC DNA]</scope>
    <source>
        <strain evidence="4">BV-S</strain>
    </source>
</reference>
<dbReference type="AlphaFoldDB" id="A0AAC8W5W3"/>
<evidence type="ECO:0000259" key="2">
    <source>
        <dbReference type="Pfam" id="PF09557"/>
    </source>
</evidence>
<proteinExistence type="predicted"/>
<dbReference type="RefSeq" id="WP_045585382.1">
    <property type="nucleotide sequence ID" value="NZ_CP012407.1"/>
</dbReference>
<feature type="region of interest" description="Disordered" evidence="1">
    <location>
        <begin position="117"/>
        <end position="139"/>
    </location>
</feature>
<evidence type="ECO:0000313" key="4">
    <source>
        <dbReference type="Proteomes" id="UP000069935"/>
    </source>
</evidence>
<keyword evidence="4" id="KW-1185">Reference proteome</keyword>